<keyword evidence="5" id="KW-1185">Reference proteome</keyword>
<feature type="compositionally biased region" description="Low complexity" evidence="3">
    <location>
        <begin position="54"/>
        <end position="67"/>
    </location>
</feature>
<evidence type="ECO:0008006" key="6">
    <source>
        <dbReference type="Google" id="ProtNLM"/>
    </source>
</evidence>
<feature type="region of interest" description="Disordered" evidence="3">
    <location>
        <begin position="51"/>
        <end position="74"/>
    </location>
</feature>
<dbReference type="OrthoDB" id="9876293at2759"/>
<evidence type="ECO:0000313" key="5">
    <source>
        <dbReference type="Proteomes" id="UP000494165"/>
    </source>
</evidence>
<sequence length="171" mass="18382">MDPLGAPACSHVGEIQSALHRAGTAGFVVHRFAGAGHAVALPLAPHQRRAGKVHAAAMSSAGHEAAGPGTADAHHTPVKTHALIAEINTQVATFRDLLIHVGHQSKDGPEMRERIRKLRRQCVEAFKHSVQLILPQIRRKAGKKQISFSARCEFTFCPGTEAEKQPTSLFA</sequence>
<dbReference type="Proteomes" id="UP000494165">
    <property type="component" value="Unassembled WGS sequence"/>
</dbReference>
<comment type="similarity">
    <text evidence="1">Belongs to the RGS7BP/RGS9BP family.</text>
</comment>
<evidence type="ECO:0000313" key="4">
    <source>
        <dbReference type="EMBL" id="CAB3383445.1"/>
    </source>
</evidence>
<protein>
    <recommendedName>
        <fullName evidence="6">Syntaxin N-terminal domain-containing protein</fullName>
    </recommendedName>
</protein>
<dbReference type="GO" id="GO:0009968">
    <property type="term" value="P:negative regulation of signal transduction"/>
    <property type="evidence" value="ECO:0007669"/>
    <property type="project" value="UniProtKB-KW"/>
</dbReference>
<organism evidence="4 5">
    <name type="scientific">Cloeon dipterum</name>
    <dbReference type="NCBI Taxonomy" id="197152"/>
    <lineage>
        <taxon>Eukaryota</taxon>
        <taxon>Metazoa</taxon>
        <taxon>Ecdysozoa</taxon>
        <taxon>Arthropoda</taxon>
        <taxon>Hexapoda</taxon>
        <taxon>Insecta</taxon>
        <taxon>Pterygota</taxon>
        <taxon>Palaeoptera</taxon>
        <taxon>Ephemeroptera</taxon>
        <taxon>Pisciforma</taxon>
        <taxon>Baetidae</taxon>
        <taxon>Cloeon</taxon>
    </lineage>
</organism>
<keyword evidence="2" id="KW-0734">Signal transduction inhibitor</keyword>
<evidence type="ECO:0000256" key="2">
    <source>
        <dbReference type="ARBA" id="ARBA00022700"/>
    </source>
</evidence>
<proteinExistence type="inferred from homology"/>
<accession>A0A8S1DML0</accession>
<evidence type="ECO:0000256" key="1">
    <source>
        <dbReference type="ARBA" id="ARBA00007457"/>
    </source>
</evidence>
<comment type="caution">
    <text evidence="4">The sequence shown here is derived from an EMBL/GenBank/DDBJ whole genome shotgun (WGS) entry which is preliminary data.</text>
</comment>
<gene>
    <name evidence="4" type="ORF">CLODIP_2_CD02129</name>
</gene>
<dbReference type="EMBL" id="CADEPI010000310">
    <property type="protein sequence ID" value="CAB3383445.1"/>
    <property type="molecule type" value="Genomic_DNA"/>
</dbReference>
<evidence type="ECO:0000256" key="3">
    <source>
        <dbReference type="SAM" id="MobiDB-lite"/>
    </source>
</evidence>
<dbReference type="Gene3D" id="1.20.58.70">
    <property type="match status" value="1"/>
</dbReference>
<reference evidence="4 5" key="1">
    <citation type="submission" date="2020-04" db="EMBL/GenBank/DDBJ databases">
        <authorList>
            <person name="Alioto T."/>
            <person name="Alioto T."/>
            <person name="Gomez Garrido J."/>
        </authorList>
    </citation>
    <scope>NUCLEOTIDE SEQUENCE [LARGE SCALE GENOMIC DNA]</scope>
</reference>
<dbReference type="InterPro" id="IPR026512">
    <property type="entry name" value="RGS7BP/RGS9BP"/>
</dbReference>
<name>A0A8S1DML0_9INSE</name>
<dbReference type="AlphaFoldDB" id="A0A8S1DML0"/>
<dbReference type="PANTHER" id="PTHR21029">
    <property type="entry name" value="R-SEVEN BINDING PROTEIN (R7BP) HOMOLOG"/>
    <property type="match status" value="1"/>
</dbReference>